<proteinExistence type="predicted"/>
<feature type="domain" description="FRG" evidence="1">
    <location>
        <begin position="37"/>
        <end position="150"/>
    </location>
</feature>
<dbReference type="InterPro" id="IPR014966">
    <property type="entry name" value="FRG-dom"/>
</dbReference>
<dbReference type="AlphaFoldDB" id="A0AAJ1AHP6"/>
<dbReference type="SMART" id="SM00901">
    <property type="entry name" value="FRG"/>
    <property type="match status" value="1"/>
</dbReference>
<gene>
    <name evidence="2" type="ORF">K8G79_05985</name>
</gene>
<accession>A0AAJ1AHP6</accession>
<dbReference type="EMBL" id="JAIOIU010000070">
    <property type="protein sequence ID" value="MBZ0159667.1"/>
    <property type="molecule type" value="Genomic_DNA"/>
</dbReference>
<reference evidence="2 3" key="1">
    <citation type="journal article" date="2021" name="bioRxiv">
        <title>Unraveling nitrogen, sulfur and carbon metabolic pathways and microbial community transcriptional responses to substrate deprivation and toxicity stresses in a bioreactor mimicking anoxic brackish coastal sediment conditions.</title>
        <authorList>
            <person name="Martins P.D."/>
            <person name="Echeveste M.J."/>
            <person name="Arshad A."/>
            <person name="Kurth J."/>
            <person name="Ouboter H."/>
            <person name="Jetten M.S.M."/>
            <person name="Welte C.U."/>
        </authorList>
    </citation>
    <scope>NUCLEOTIDE SEQUENCE [LARGE SCALE GENOMIC DNA]</scope>
    <source>
        <strain evidence="2">MAG_38</strain>
    </source>
</reference>
<organism evidence="2 3">
    <name type="scientific">Candidatus Methylomirabilis tolerans</name>
    <dbReference type="NCBI Taxonomy" id="3123416"/>
    <lineage>
        <taxon>Bacteria</taxon>
        <taxon>Candidatus Methylomirabilota</taxon>
        <taxon>Candidatus Methylomirabilia</taxon>
        <taxon>Candidatus Methylomirabilales</taxon>
        <taxon>Candidatus Methylomirabilaceae</taxon>
        <taxon>Candidatus Methylomirabilis</taxon>
    </lineage>
</organism>
<protein>
    <submittedName>
        <fullName evidence="2">FRG domain-containing protein</fullName>
    </submittedName>
</protein>
<evidence type="ECO:0000313" key="3">
    <source>
        <dbReference type="Proteomes" id="UP001197609"/>
    </source>
</evidence>
<evidence type="ECO:0000313" key="2">
    <source>
        <dbReference type="EMBL" id="MBZ0159667.1"/>
    </source>
</evidence>
<dbReference type="Proteomes" id="UP001197609">
    <property type="component" value="Unassembled WGS sequence"/>
</dbReference>
<sequence>MPCVKEVLVEDWASYQAEVDQILENCEARRSTTSKGLVSAPLFRGQSNQSWPLLTTVERFSAKSWSIKRYHRLLQSVGPAVFSLTSKAWNLGEDTDNVDQSRHIPPPAYEFMIYLRHYGFPSPLLDWSRSPYVAAFFAFEHQPDCEAVAVYVFQEYLGYPKLFSGDGARIIGLGSYVITHERHYAQLCEYTICKKPVDKDDVYCNHEEALRDRVVPQDSLRKYIIPVTERQSFLRMRESMNIHGYSLFRDETSLMQTLAYREIEKDDL</sequence>
<name>A0AAJ1AHP6_9BACT</name>
<dbReference type="Pfam" id="PF08867">
    <property type="entry name" value="FRG"/>
    <property type="match status" value="1"/>
</dbReference>
<evidence type="ECO:0000259" key="1">
    <source>
        <dbReference type="SMART" id="SM00901"/>
    </source>
</evidence>
<comment type="caution">
    <text evidence="2">The sequence shown here is derived from an EMBL/GenBank/DDBJ whole genome shotgun (WGS) entry which is preliminary data.</text>
</comment>